<name>A0A0A0NQ29_STRRN</name>
<dbReference type="InterPro" id="IPR010179">
    <property type="entry name" value="CRISPR-assoc_prot_Cse3"/>
</dbReference>
<dbReference type="AlphaFoldDB" id="A0A0A0NQ29"/>
<evidence type="ECO:0008006" key="3">
    <source>
        <dbReference type="Google" id="ProtNLM"/>
    </source>
</evidence>
<accession>A0A0A0NQ29</accession>
<evidence type="ECO:0000313" key="1">
    <source>
        <dbReference type="EMBL" id="RLV78577.1"/>
    </source>
</evidence>
<dbReference type="KEGG" id="src:M271_34330"/>
<evidence type="ECO:0000313" key="2">
    <source>
        <dbReference type="Proteomes" id="UP000281594"/>
    </source>
</evidence>
<protein>
    <recommendedName>
        <fullName evidence="3">CRISPR-associated protein Cse3</fullName>
    </recommendedName>
</protein>
<gene>
    <name evidence="1" type="ORF">D3C57_109370</name>
</gene>
<dbReference type="RefSeq" id="WP_020871756.1">
    <property type="nucleotide sequence ID" value="NC_022785.1"/>
</dbReference>
<dbReference type="HOGENOM" id="CLU_080982_0_1_11"/>
<sequence length="266" mass="29501">MYLSRFRFNTARPGARRLLSSPQSLHAAVMSSFPHLLPTGTGTGSGAADGSRVLWRLDRNAAAEVLLYVVSPDRPDMTHLVEQAGWPAAATAQAPGWQSRPYTPFLDRLTEGSVWAFRLTANPVHQIRRKEGEPTKRTAHLTPIHQMDWLLNPQRQERGGFLICEKPADKGLLPGGTTHHNRPYHGDRYELMVRDQRNLSFPKQGPDNTSTRHRVTLVTVTYDGQLTVTDPDRLSATLTQGLGKAKAYGCGLMTLVPLPHDGKVSR</sequence>
<dbReference type="NCBIfam" id="TIGR01907">
    <property type="entry name" value="casE_Cse3"/>
    <property type="match status" value="1"/>
</dbReference>
<dbReference type="Gene3D" id="3.30.70.1200">
    <property type="entry name" value="Crispr-associated protein, domain 1"/>
    <property type="match status" value="1"/>
</dbReference>
<dbReference type="Pfam" id="PF08798">
    <property type="entry name" value="CRISPR_assoc"/>
    <property type="match status" value="1"/>
</dbReference>
<dbReference type="eggNOG" id="ENOG5030BEK">
    <property type="taxonomic scope" value="Bacteria"/>
</dbReference>
<dbReference type="Proteomes" id="UP000281594">
    <property type="component" value="Unassembled WGS sequence"/>
</dbReference>
<dbReference type="Gene3D" id="3.30.70.1210">
    <property type="entry name" value="Crispr-associated protein, domain 2"/>
    <property type="match status" value="1"/>
</dbReference>
<dbReference type="SUPFAM" id="SSF117987">
    <property type="entry name" value="CRISPR-associated protein"/>
    <property type="match status" value="2"/>
</dbReference>
<proteinExistence type="predicted"/>
<comment type="caution">
    <text evidence="1">The sequence shown here is derived from an EMBL/GenBank/DDBJ whole genome shotgun (WGS) entry which is preliminary data.</text>
</comment>
<dbReference type="EMBL" id="QYCY01000001">
    <property type="protein sequence ID" value="RLV78577.1"/>
    <property type="molecule type" value="Genomic_DNA"/>
</dbReference>
<reference evidence="1 2" key="1">
    <citation type="journal article" date="2018" name="J. Biol. Chem.">
        <title>Discovery of the actinoplanic acid pathway in Streptomyces rapamycinicus reveals a genetically conserved synergism with rapamycin.</title>
        <authorList>
            <person name="Mrak P."/>
            <person name="Krastel P."/>
            <person name="Pivk Lukancic P."/>
            <person name="Tao J."/>
            <person name="Pistorius D."/>
            <person name="Moore C.M."/>
        </authorList>
    </citation>
    <scope>NUCLEOTIDE SEQUENCE [LARGE SCALE GENOMIC DNA]</scope>
    <source>
        <strain evidence="1 2">NRRL 5491</strain>
    </source>
</reference>
<organism evidence="1 2">
    <name type="scientific">Streptomyces rapamycinicus (strain ATCC 29253 / DSM 41530 / NRRL 5491 / AYB-994)</name>
    <name type="common">Streptomyces hygroscopicus (strain ATCC 29253)</name>
    <dbReference type="NCBI Taxonomy" id="1343740"/>
    <lineage>
        <taxon>Bacteria</taxon>
        <taxon>Bacillati</taxon>
        <taxon>Actinomycetota</taxon>
        <taxon>Actinomycetes</taxon>
        <taxon>Kitasatosporales</taxon>
        <taxon>Streptomycetaceae</taxon>
        <taxon>Streptomyces</taxon>
        <taxon>Streptomyces violaceusniger group</taxon>
    </lineage>
</organism>
<dbReference type="STRING" id="1343740.M271_34330"/>
<dbReference type="SMART" id="SM01101">
    <property type="entry name" value="CRISPR_assoc"/>
    <property type="match status" value="1"/>
</dbReference>
<dbReference type="CDD" id="cd09727">
    <property type="entry name" value="Cas6_I-E"/>
    <property type="match status" value="1"/>
</dbReference>